<evidence type="ECO:0000256" key="5">
    <source>
        <dbReference type="ARBA" id="ARBA00023316"/>
    </source>
</evidence>
<dbReference type="Pfam" id="PF26127">
    <property type="entry name" value="12TM_Mok13"/>
    <property type="match status" value="1"/>
</dbReference>
<keyword evidence="8" id="KW-0472">Membrane</keyword>
<dbReference type="STRING" id="1043003.A0A074VI40"/>
<dbReference type="InterPro" id="IPR058657">
    <property type="entry name" value="Mok11-13/Ags1-like_Ig"/>
</dbReference>
<evidence type="ECO:0000256" key="1">
    <source>
        <dbReference type="ARBA" id="ARBA00006122"/>
    </source>
</evidence>
<organism evidence="11 12">
    <name type="scientific">Aureobasidium melanogenum (strain CBS 110374)</name>
    <name type="common">Aureobasidium pullulans var. melanogenum</name>
    <dbReference type="NCBI Taxonomy" id="1043003"/>
    <lineage>
        <taxon>Eukaryota</taxon>
        <taxon>Fungi</taxon>
        <taxon>Dikarya</taxon>
        <taxon>Ascomycota</taxon>
        <taxon>Pezizomycotina</taxon>
        <taxon>Dothideomycetes</taxon>
        <taxon>Dothideomycetidae</taxon>
        <taxon>Dothideales</taxon>
        <taxon>Saccotheciaceae</taxon>
        <taxon>Aureobasidium</taxon>
    </lineage>
</organism>
<feature type="transmembrane region" description="Helical" evidence="8">
    <location>
        <begin position="1994"/>
        <end position="2014"/>
    </location>
</feature>
<dbReference type="InterPro" id="IPR006047">
    <property type="entry name" value="GH13_cat_dom"/>
</dbReference>
<dbReference type="PANTHER" id="PTHR47182:SF2">
    <property type="entry name" value="CELL WALL ALPHA-1,3-GLUCAN SYNTHASE AGS1"/>
    <property type="match status" value="1"/>
</dbReference>
<dbReference type="FunFam" id="3.40.50.2000:FF:000058">
    <property type="entry name" value="Alpha-1,3-glucan synthase Ags1"/>
    <property type="match status" value="1"/>
</dbReference>
<evidence type="ECO:0000259" key="10">
    <source>
        <dbReference type="SMART" id="SM00642"/>
    </source>
</evidence>
<name>A0A074VI40_AURM1</name>
<evidence type="ECO:0000256" key="2">
    <source>
        <dbReference type="ARBA" id="ARBA00012688"/>
    </source>
</evidence>
<dbReference type="HOGENOM" id="CLU_000488_0_0_1"/>
<dbReference type="InterPro" id="IPR058655">
    <property type="entry name" value="Mok11-14/Ags1-like"/>
</dbReference>
<dbReference type="EMBL" id="KL584844">
    <property type="protein sequence ID" value="KEQ60163.1"/>
    <property type="molecule type" value="Genomic_DNA"/>
</dbReference>
<proteinExistence type="inferred from homology"/>
<feature type="transmembrane region" description="Helical" evidence="8">
    <location>
        <begin position="2361"/>
        <end position="2380"/>
    </location>
</feature>
<dbReference type="SUPFAM" id="SSF53756">
    <property type="entry name" value="UDP-Glycosyltransferase/glycogen phosphorylase"/>
    <property type="match status" value="1"/>
</dbReference>
<dbReference type="Pfam" id="PF26108">
    <property type="entry name" value="GH_Mok13"/>
    <property type="match status" value="1"/>
</dbReference>
<dbReference type="PANTHER" id="PTHR47182">
    <property type="entry name" value="CELL WALL ALPHA-1,3-GLUCAN SYNTHASE AGS1-RELATED"/>
    <property type="match status" value="1"/>
</dbReference>
<accession>A0A074VI40</accession>
<feature type="compositionally biased region" description="Low complexity" evidence="7">
    <location>
        <begin position="1808"/>
        <end position="1819"/>
    </location>
</feature>
<feature type="transmembrane region" description="Helical" evidence="8">
    <location>
        <begin position="2239"/>
        <end position="2256"/>
    </location>
</feature>
<feature type="region of interest" description="Disordered" evidence="7">
    <location>
        <begin position="1673"/>
        <end position="1819"/>
    </location>
</feature>
<keyword evidence="8" id="KW-1133">Transmembrane helix</keyword>
<feature type="compositionally biased region" description="Polar residues" evidence="7">
    <location>
        <begin position="1674"/>
        <end position="1686"/>
    </location>
</feature>
<dbReference type="Proteomes" id="UP000030672">
    <property type="component" value="Unassembled WGS sequence"/>
</dbReference>
<protein>
    <recommendedName>
        <fullName evidence="2">alpha-1,3-glucan synthase</fullName>
        <ecNumber evidence="2">2.4.1.183</ecNumber>
    </recommendedName>
</protein>
<dbReference type="Pfam" id="PF26122">
    <property type="entry name" value="CBM_Mok13"/>
    <property type="match status" value="1"/>
</dbReference>
<feature type="transmembrane region" description="Helical" evidence="8">
    <location>
        <begin position="2130"/>
        <end position="2156"/>
    </location>
</feature>
<feature type="region of interest" description="Disordered" evidence="7">
    <location>
        <begin position="1898"/>
        <end position="1929"/>
    </location>
</feature>
<dbReference type="Pfam" id="PF00128">
    <property type="entry name" value="Alpha-amylase"/>
    <property type="match status" value="1"/>
</dbReference>
<dbReference type="GeneID" id="63921943"/>
<evidence type="ECO:0000256" key="8">
    <source>
        <dbReference type="SAM" id="Phobius"/>
    </source>
</evidence>
<feature type="compositionally biased region" description="Basic and acidic residues" evidence="7">
    <location>
        <begin position="1761"/>
        <end position="1795"/>
    </location>
</feature>
<dbReference type="Gene3D" id="3.20.20.80">
    <property type="entry name" value="Glycosidases"/>
    <property type="match status" value="2"/>
</dbReference>
<comment type="similarity">
    <text evidence="1">Belongs to the glycosyltransferase group 1 family.</text>
</comment>
<keyword evidence="4" id="KW-0808">Transferase</keyword>
<dbReference type="InterPro" id="IPR058659">
    <property type="entry name" value="Mok11-13/Ags1-like_CBM"/>
</dbReference>
<sequence>MVQLGRARGLLGALLLCSLRLAQSLKYDPSEADWNLNTNQAATSPLEYSGTWQDHTFYPSPDNWRFPFYGLFLDRFVNGDPSNDNNNGTLFEQDIMGTTMRHGGDLAGLVDTLDYIQGLGIKGLYVAGTPFINMPWKSDAYSPLDFTLLDHHFGNIAEWRAAVDEIHRRGMYIILDNTFATMADLIGFDGYLNESTPFLPEEHQVVWKTERQYPDFEFGNTRISPCELPRFWDESGSQVQTHDNSDEFSYTFDNLTSLGSCFDSDFDQYGDTEAFGVFPDWQRQLSKFASVQDRLREWKPSVLDKLQHLHCLTISMLDIDGFRIDKSTQATVDALANFTESLRECARNNGKENFFIAGEITGGNNFGSIYLGRGREPDQKISDLGDAVKTSNESDDKLFLRAAGKSALDASAFHYSVYRQLQRFLGMDGNLTVGYDIPSNPVDGWNQMLLTNDLVNPNTGKFDPRHMYGTSNQDVFRWPAIKNGTQKMLLGLFMTTLHMPGVPLLNWGEEQALYTLDNTASNYVFGRQPISSSLAWQTHGCYNLGSDIFHDFPIDAGADGCNDDGVSQDHRDPTHPIRNIIKSFYYLRTKNPILNDGWLLQSLSNQTHDVSLPGSNGTATELGMWSVMRNQFFNGVQNLTGTADAKPAVWLVYQNENHTVDYTFDCSSNDTALISVFDEEEEVRNLLSPYDTLTLKRGPKKLGIDGSKTFNGCLDKLTMYPWDFRVYVRKADWIEPAPMLTRFSPGHDARILSKVNPGEKESVDVELHFSQEMDCDSITKNIVVTSTTADKSSPGIDTKSVVCSKIQDSNPPPYIGAITSAWSWKATLVDVSNGVHSLTIQNASTTNGVSTGSTDHVFFRIGQVNNPIVFPRTANYSSNVLSEGSNGDLLVSHQAAGADKWRYSTNWGSTWSDWQNYDGTNSTVKKQPWSGTKSQTWTGDHIVLQYWNRVIGSSTHIQHADANQKQAPRRFPHLFANGDFNQFGFDGGLKNTFKTADDRWDFHLMTEWPHQVQVNVWGMNPDGQPDQSFIYGDIDNDTVLDRLPPDALSPAVINMTELPPSPYLAYKISIDDASYRYKLIPAGSRLVQVLTFALLWSLPVLTGAISIWTYMGAFYGVKFNKIGLSMPKVMPSFWKRHRFTKLADDDVEEVGHRMRPLFLSKSHQRYDSGASGITIAVNKDKRRKVIIATMEYDIEDWSIKVKIGGLGVMAQLMGKSLTHQDLIWVIPCVGGIEYPIDQVAEPMIVTILGNPYEIQVQYHQLNNITYVLLDAPVFRKQTKTEPYPPRMDDLDSAIYYSAWNACIAEAIKRFEPDIYHINDYHGSAAPLYLLPETIPCCLSLHNAEFQGLWPMRTEKESDEVSRVYNLDKETIQKYVQFGEVLNLLHAGVSYLRVHQKGFGAVGVSNKYGARSFARYPIFWGLKEIGKLPNPDPSDTAPWSREEEANQVIKVDPVYEASRGELRKQAQEWAGLEVNPTAQLFVFVGRWSNQKGVDLIADVFPAILEKHENVQLICVGPVIDMYGKFAALKLDVMMKKYPKRVYSKPEFTALPPFIFSGAEMALIPSRDEPFGLVAVEFGRKGALGVGARVGGLGQMPGWWYTVESTTTAHLIHQFKSAIEDALAATTETKAMMRARSAVQRFPVQKWVEDLDKLQSTAIRIHQREANYGLQPARRSVSNFGNESNISLARSRDASPSAGSVYETRPHTSSSPSNLNRTLSLGSRAGPGHHGRTPRVQVTDADIAEDDEDSFGSEYSEEIEEETITREEADTFTRQSDRADALDQLEGRGEETNRRASADSLLPTAEPRNRSSSRLSDASRLSTSSQLDLTTVIGDKRDYSLQQIELNFDDKTGEYYRAFEAMLEKLNGKTSEKDLCIEEYLVESEKAWFKKYRDAKLGRSRERSSTGKHHGGRLSVSHVSRASSVDADERTSVGEGSMEDFLLGDNYQRPSLVKRWMLTRLGDWPLYSFLLALGQIMAANSYQITLLTGGEDPKPTMIYTIGSIYIAASVVWWLLFRTMKARFVLSVPFVMYGIAFLFVGMAPFLPKGAGRNWMRNVADGVYAAASASGSLYFTLNFGDEGGSPISSWVYRACLIQGTQQLYITGLFYWGRTLTEATPKQKIEKDTLSSSPIMAAVTLPIAALLWLIALTLFTSLPAYYHQRPGKIPSFYKTLARRKLISWFFIAVILQNYFLSSQYGRSWQYLWSSKYAPVWVVAILVLVFFIVVWALMLYVFSRLSKSHSWILPIFAIGLLAPRWAQQWWGTSGFGLWLPWIPGGPEAGAIAGRALWLWLGVLDAVQGVGFGMMLLQTLTRIHIGVTLVSAQVLGTAVTLIAKATAPNRDGPGDVFPDPSAGVINAISKPWFWIALACQLVIPIGFFKFFRKEQLSKP</sequence>
<feature type="transmembrane region" description="Helical" evidence="8">
    <location>
        <begin position="2313"/>
        <end position="2332"/>
    </location>
</feature>
<dbReference type="GO" id="GO:0009277">
    <property type="term" value="C:fungal-type cell wall"/>
    <property type="evidence" value="ECO:0007669"/>
    <property type="project" value="TreeGrafter"/>
</dbReference>
<dbReference type="InterPro" id="IPR013534">
    <property type="entry name" value="Starch_synth_cat_dom"/>
</dbReference>
<dbReference type="InterPro" id="IPR058654">
    <property type="entry name" value="Mok11-14/Ags1-like_TM"/>
</dbReference>
<feature type="compositionally biased region" description="Polar residues" evidence="7">
    <location>
        <begin position="1705"/>
        <end position="1719"/>
    </location>
</feature>
<dbReference type="GO" id="GO:0047657">
    <property type="term" value="F:alpha-1,3-glucan synthase activity"/>
    <property type="evidence" value="ECO:0007669"/>
    <property type="project" value="UniProtKB-EC"/>
</dbReference>
<evidence type="ECO:0000313" key="11">
    <source>
        <dbReference type="EMBL" id="KEQ60163.1"/>
    </source>
</evidence>
<keyword evidence="8" id="KW-0812">Transmembrane</keyword>
<dbReference type="CDD" id="cd11323">
    <property type="entry name" value="AmyAc_AGS"/>
    <property type="match status" value="1"/>
</dbReference>
<dbReference type="Pfam" id="PF26114">
    <property type="entry name" value="Ig_2_Mok13"/>
    <property type="match status" value="1"/>
</dbReference>
<keyword evidence="5" id="KW-0961">Cell wall biogenesis/degradation</keyword>
<dbReference type="Pfam" id="PF13692">
    <property type="entry name" value="Glyco_trans_1_4"/>
    <property type="match status" value="1"/>
</dbReference>
<dbReference type="Gene3D" id="3.40.50.2000">
    <property type="entry name" value="Glycogen Phosphorylase B"/>
    <property type="match status" value="2"/>
</dbReference>
<comment type="catalytic activity">
    <reaction evidence="6">
        <text>[(1-&gt;3)-alpha-D-glucosyl](n) + UDP-alpha-D-glucose = [(1-&gt;3)-alpha-D-glucosyl](n+1) + UDP + H(+)</text>
        <dbReference type="Rhea" id="RHEA:19749"/>
        <dbReference type="Rhea" id="RHEA-COMP:11150"/>
        <dbReference type="Rhea" id="RHEA-COMP:11151"/>
        <dbReference type="ChEBI" id="CHEBI:15378"/>
        <dbReference type="ChEBI" id="CHEBI:28100"/>
        <dbReference type="ChEBI" id="CHEBI:58223"/>
        <dbReference type="ChEBI" id="CHEBI:58885"/>
        <dbReference type="EC" id="2.4.1.183"/>
    </reaction>
</comment>
<evidence type="ECO:0000256" key="6">
    <source>
        <dbReference type="ARBA" id="ARBA00048960"/>
    </source>
</evidence>
<feature type="chain" id="PRO_5001700690" description="alpha-1,3-glucan synthase" evidence="9">
    <location>
        <begin position="25"/>
        <end position="2388"/>
    </location>
</feature>
<feature type="domain" description="Glycosyl hydrolase family 13 catalytic" evidence="10">
    <location>
        <begin position="70"/>
        <end position="537"/>
    </location>
</feature>
<feature type="transmembrane region" description="Helical" evidence="8">
    <location>
        <begin position="2021"/>
        <end position="2043"/>
    </location>
</feature>
<reference evidence="11 12" key="1">
    <citation type="journal article" date="2014" name="BMC Genomics">
        <title>Genome sequencing of four Aureobasidium pullulans varieties: biotechnological potential, stress tolerance, and description of new species.</title>
        <authorList>
            <person name="Gostin Ar C."/>
            <person name="Ohm R.A."/>
            <person name="Kogej T."/>
            <person name="Sonjak S."/>
            <person name="Turk M."/>
            <person name="Zajc J."/>
            <person name="Zalar P."/>
            <person name="Grube M."/>
            <person name="Sun H."/>
            <person name="Han J."/>
            <person name="Sharma A."/>
            <person name="Chiniquy J."/>
            <person name="Ngan C.Y."/>
            <person name="Lipzen A."/>
            <person name="Barry K."/>
            <person name="Grigoriev I.V."/>
            <person name="Gunde-Cimerman N."/>
        </authorList>
    </citation>
    <scope>NUCLEOTIDE SEQUENCE [LARGE SCALE GENOMIC DNA]</scope>
    <source>
        <strain evidence="11 12">CBS 110374</strain>
    </source>
</reference>
<feature type="compositionally biased region" description="Acidic residues" evidence="7">
    <location>
        <begin position="1740"/>
        <end position="1760"/>
    </location>
</feature>
<evidence type="ECO:0000256" key="7">
    <source>
        <dbReference type="SAM" id="MobiDB-lite"/>
    </source>
</evidence>
<feature type="transmembrane region" description="Helical" evidence="8">
    <location>
        <begin position="2176"/>
        <end position="2196"/>
    </location>
</feature>
<feature type="signal peptide" evidence="9">
    <location>
        <begin position="1"/>
        <end position="24"/>
    </location>
</feature>
<keyword evidence="12" id="KW-1185">Reference proteome</keyword>
<dbReference type="SMART" id="SM00642">
    <property type="entry name" value="Aamy"/>
    <property type="match status" value="1"/>
</dbReference>
<dbReference type="InterPro" id="IPR017853">
    <property type="entry name" value="GH"/>
</dbReference>
<evidence type="ECO:0000256" key="3">
    <source>
        <dbReference type="ARBA" id="ARBA00022676"/>
    </source>
</evidence>
<dbReference type="RefSeq" id="XP_040877186.1">
    <property type="nucleotide sequence ID" value="XM_041028570.1"/>
</dbReference>
<evidence type="ECO:0000256" key="4">
    <source>
        <dbReference type="ARBA" id="ARBA00022679"/>
    </source>
</evidence>
<dbReference type="CDD" id="cd03791">
    <property type="entry name" value="GT5_Glycogen_synthase_DULL1-like"/>
    <property type="match status" value="1"/>
</dbReference>
<dbReference type="FunFam" id="3.40.50.2000:FF:000052">
    <property type="entry name" value="Alpha-1,3-glucan synthase Ags2"/>
    <property type="match status" value="1"/>
</dbReference>
<dbReference type="EC" id="2.4.1.183" evidence="2"/>
<dbReference type="Pfam" id="PF08323">
    <property type="entry name" value="Glyco_transf_5"/>
    <property type="match status" value="1"/>
</dbReference>
<dbReference type="GO" id="GO:0070600">
    <property type="term" value="P:fungal-type cell wall (1-&gt;3)-alpha-glucan biosynthetic process"/>
    <property type="evidence" value="ECO:0007669"/>
    <property type="project" value="TreeGrafter"/>
</dbReference>
<dbReference type="SUPFAM" id="SSF51445">
    <property type="entry name" value="(Trans)glycosidases"/>
    <property type="match status" value="1"/>
</dbReference>
<keyword evidence="3" id="KW-0328">Glycosyltransferase</keyword>
<dbReference type="InterPro" id="IPR058656">
    <property type="entry name" value="Mok11-13/Ags1-like_GH"/>
</dbReference>
<feature type="transmembrane region" description="Helical" evidence="8">
    <location>
        <begin position="2208"/>
        <end position="2232"/>
    </location>
</feature>
<evidence type="ECO:0000313" key="12">
    <source>
        <dbReference type="Proteomes" id="UP000030672"/>
    </source>
</evidence>
<dbReference type="InterPro" id="IPR058658">
    <property type="entry name" value="Mok11-13/Ags1-like_Ig_2"/>
</dbReference>
<keyword evidence="9" id="KW-0732">Signal</keyword>
<gene>
    <name evidence="11" type="ORF">M437DRAFT_87000</name>
</gene>
<dbReference type="Pfam" id="PF26111">
    <property type="entry name" value="Ig_Mok13"/>
    <property type="match status" value="1"/>
</dbReference>
<dbReference type="FunFam" id="3.20.20.80:FF:000073">
    <property type="entry name" value="Alpha-1,3-glucan synthase Ags2"/>
    <property type="match status" value="1"/>
</dbReference>
<evidence type="ECO:0000256" key="9">
    <source>
        <dbReference type="SAM" id="SignalP"/>
    </source>
</evidence>